<dbReference type="InterPro" id="IPR007097">
    <property type="entry name" value="RNA-dir_pol_reovirus"/>
</dbReference>
<dbReference type="Pfam" id="PF05788">
    <property type="entry name" value="Orbi_VP1"/>
    <property type="match status" value="1"/>
</dbReference>
<evidence type="ECO:0000256" key="1">
    <source>
        <dbReference type="ARBA" id="ARBA00009581"/>
    </source>
</evidence>
<evidence type="ECO:0000256" key="6">
    <source>
        <dbReference type="ARBA" id="ARBA00022741"/>
    </source>
</evidence>
<feature type="domain" description="RdRp catalytic" evidence="8">
    <location>
        <begin position="452"/>
        <end position="710"/>
    </location>
</feature>
<evidence type="ECO:0000256" key="2">
    <source>
        <dbReference type="ARBA" id="ARBA00012494"/>
    </source>
</evidence>
<dbReference type="GO" id="GO:0006351">
    <property type="term" value="P:DNA-templated transcription"/>
    <property type="evidence" value="ECO:0007669"/>
    <property type="project" value="InterPro"/>
</dbReference>
<sequence length="930" mass="107361">EEKFLRNYKIERDHNFHMFVESRARNEMAVYGDMTLSHWYTLLTIVSSFYQISSVGLKVIEEISRGEGKPLKQGKRDLSKLEDLKYSYTIPMFVELNLMLSVCELNYALRYEELKRYDGGVNKMEYSLDYVLELLYEFYLMIIPHPKEINNKLRAPYSWFVKYWGMGCNKVIVLHSTAGEDRNSKDVIYLGYKRVRNRYSSLIEKSEFYRRIREDNIGKVEEAVRYSRELGKHNEDLLRLKDLLANVYKREFSPIDQSHLLVAYVLLNIQVLSGYGRAWVKPQDTEPLDDQESIIKYRRISDATRLLTLKLFNEAEAGGFGLVRPEARYISLLRLAKNTSSGQTVEVDVKKHDVFSGRSEEVKIPTRIKSVVILQKGHELYSDESRKIKFNTMESFQGKGSRDVPVKSTRTVYNIDLRVLAYQNLLFSQVNDYVASRGGDTALSEDKLVGKIIIGELESTGCRTIDGSDVFRNSGDPDIFSIGLDYSSFDEHMGYANFRSGMVNGLREYMSGFKHWNYYDFKAEELVEAAYGEGRTYRTLWDGKRKVEKVCENVFTELRAAGCVGRLYKDRFKPPKGVSPILQMKTCERIRKEHQCNCEKFVLISPSDGSDLSMVGTHLSGESSTLVMNSLHNMAIGTIIKEDLNSKMPGTYKLLSEQYVGDDSMLYGVLFGEEDWERFDKMMDVIMQSISSCGHEAEPSKMVVGPFSVEKTQTYGKQGVYIPQDRMMVISSERNKNLEDIQSYLDSQVSVYVTKVSRGFNHDLAKWILMYKTAVIGYNKMKHIVYDRGEFRLRRRGVDDGYTTLTFRHPLALYTPRVWNGVGVSNRILSLKHTPEIFLYEMRNGDNAACEEIVKMMPFLPFWNETKMNPRDIRAKTPMHLFTRLIRPTVRAVLQDADLSNVVQRMNLGAYSPHNLSSTMLTEAMLKKRR</sequence>
<evidence type="ECO:0000256" key="5">
    <source>
        <dbReference type="ARBA" id="ARBA00022695"/>
    </source>
</evidence>
<evidence type="ECO:0000256" key="3">
    <source>
        <dbReference type="ARBA" id="ARBA00022484"/>
    </source>
</evidence>
<dbReference type="GO" id="GO:0003968">
    <property type="term" value="F:RNA-directed RNA polymerase activity"/>
    <property type="evidence" value="ECO:0007669"/>
    <property type="project" value="UniProtKB-KW"/>
</dbReference>
<feature type="non-terminal residue" evidence="9">
    <location>
        <position position="1"/>
    </location>
</feature>
<dbReference type="EMBL" id="KJ950937">
    <property type="protein sequence ID" value="AIU36219.1"/>
    <property type="molecule type" value="Genomic_RNA"/>
</dbReference>
<keyword evidence="4" id="KW-0808">Transferase</keyword>
<protein>
    <recommendedName>
        <fullName evidence="2">RNA-directed RNA polymerase</fullName>
        <ecNumber evidence="2">2.7.7.48</ecNumber>
    </recommendedName>
</protein>
<evidence type="ECO:0000256" key="7">
    <source>
        <dbReference type="ARBA" id="ARBA00022953"/>
    </source>
</evidence>
<keyword evidence="5" id="KW-0548">Nucleotidyltransferase</keyword>
<reference evidence="9" key="1">
    <citation type="journal article" date="2014" name="MBio">
        <title>Detection of Zoonotic Pathogens and Characterization of Novel Viruses Carried by Commensal Rattus norvegicus in New York City.</title>
        <authorList>
            <person name="Firth C."/>
            <person name="Bhat M."/>
            <person name="Firth M.A."/>
            <person name="Williams S.H."/>
            <person name="Frye M.J."/>
            <person name="Simmonds P."/>
            <person name="Conte J.M."/>
            <person name="Ng J."/>
            <person name="Garcia J."/>
            <person name="Bhuva N.P."/>
            <person name="Lee B."/>
            <person name="Che X."/>
            <person name="Quan P.L."/>
            <person name="Lipkin W.I."/>
        </authorList>
    </citation>
    <scope>NUCLEOTIDE SEQUENCE</scope>
    <source>
        <strain evidence="9">MBOV/NYC-D7</strain>
    </source>
</reference>
<evidence type="ECO:0000313" key="9">
    <source>
        <dbReference type="EMBL" id="AIU36219.1"/>
    </source>
</evidence>
<dbReference type="GO" id="GO:0003723">
    <property type="term" value="F:RNA binding"/>
    <property type="evidence" value="ECO:0007669"/>
    <property type="project" value="InterPro"/>
</dbReference>
<feature type="non-terminal residue" evidence="9">
    <location>
        <position position="930"/>
    </location>
</feature>
<keyword evidence="7" id="KW-0693">Viral RNA replication</keyword>
<dbReference type="InterPro" id="IPR043502">
    <property type="entry name" value="DNA/RNA_pol_sf"/>
</dbReference>
<dbReference type="PROSITE" id="PS50523">
    <property type="entry name" value="RDRP_DSRNA_REO"/>
    <property type="match status" value="1"/>
</dbReference>
<evidence type="ECO:0000259" key="8">
    <source>
        <dbReference type="PROSITE" id="PS50523"/>
    </source>
</evidence>
<dbReference type="GO" id="GO:0019079">
    <property type="term" value="P:viral genome replication"/>
    <property type="evidence" value="ECO:0007669"/>
    <property type="project" value="InterPro"/>
</dbReference>
<evidence type="ECO:0000256" key="4">
    <source>
        <dbReference type="ARBA" id="ARBA00022679"/>
    </source>
</evidence>
<dbReference type="InterPro" id="IPR008723">
    <property type="entry name" value="RNA_pol_orbivir"/>
</dbReference>
<accession>A0A097NZ97</accession>
<organism evidence="9">
    <name type="scientific">Mulberry orbivirus</name>
    <dbReference type="NCBI Taxonomy" id="1562054"/>
    <lineage>
        <taxon>Viruses</taxon>
        <taxon>Riboviria</taxon>
        <taxon>Orthornavirae</taxon>
        <taxon>Duplornaviricota</taxon>
        <taxon>Resentoviricetes</taxon>
        <taxon>Reovirales</taxon>
        <taxon>Sedoreoviridae</taxon>
        <taxon>Orbivirus</taxon>
    </lineage>
</organism>
<keyword evidence="6" id="KW-0547">Nucleotide-binding</keyword>
<proteinExistence type="inferred from homology"/>
<dbReference type="GO" id="GO:0000166">
    <property type="term" value="F:nucleotide binding"/>
    <property type="evidence" value="ECO:0007669"/>
    <property type="project" value="UniProtKB-KW"/>
</dbReference>
<comment type="similarity">
    <text evidence="1">Belongs to the reoviridae RNA-directed RNA polymerase family.</text>
</comment>
<name>A0A097NZ97_9REOV</name>
<dbReference type="SUPFAM" id="SSF56672">
    <property type="entry name" value="DNA/RNA polymerases"/>
    <property type="match status" value="1"/>
</dbReference>
<keyword evidence="3" id="KW-0696">RNA-directed RNA polymerase</keyword>
<dbReference type="EC" id="2.7.7.48" evidence="2"/>